<dbReference type="Proteomes" id="UP000199051">
    <property type="component" value="Unassembled WGS sequence"/>
</dbReference>
<name>A0A1H9LD77_9PSEU</name>
<dbReference type="EMBL" id="FOGI01000001">
    <property type="protein sequence ID" value="SER09451.1"/>
    <property type="molecule type" value="Genomic_DNA"/>
</dbReference>
<dbReference type="RefSeq" id="WP_092774778.1">
    <property type="nucleotide sequence ID" value="NZ_FOGI01000001.1"/>
</dbReference>
<reference evidence="2" key="1">
    <citation type="submission" date="2016-10" db="EMBL/GenBank/DDBJ databases">
        <authorList>
            <person name="Varghese N."/>
            <person name="Submissions S."/>
        </authorList>
    </citation>
    <scope>NUCLEOTIDE SEQUENCE [LARGE SCALE GENOMIC DNA]</scope>
    <source>
        <strain evidence="2">DSM 44260</strain>
    </source>
</reference>
<evidence type="ECO:0000313" key="1">
    <source>
        <dbReference type="EMBL" id="SER09451.1"/>
    </source>
</evidence>
<accession>A0A1H9LD77</accession>
<dbReference type="AlphaFoldDB" id="A0A1H9LD77"/>
<keyword evidence="2" id="KW-1185">Reference proteome</keyword>
<dbReference type="STRING" id="155974.SAMN04487818_101563"/>
<organism evidence="1 2">
    <name type="scientific">Actinokineospora terrae</name>
    <dbReference type="NCBI Taxonomy" id="155974"/>
    <lineage>
        <taxon>Bacteria</taxon>
        <taxon>Bacillati</taxon>
        <taxon>Actinomycetota</taxon>
        <taxon>Actinomycetes</taxon>
        <taxon>Pseudonocardiales</taxon>
        <taxon>Pseudonocardiaceae</taxon>
        <taxon>Actinokineospora</taxon>
    </lineage>
</organism>
<sequence>MARSIRSPEFGRDLSRVPRTGTFGQALDAAITARGLTLDRVRYHLAEKGIDVSVATLSYWRRDRRRPEREESLRAVRALEALLGLPATSLLTLLGPPRPRGRWLRRETELPLMAEFDDPDEGDYTMVSAHDVFTVGADGDERGVRSRLVLRGERGRVTRCLVKYQADTPDYPPALTTVRFCRRGEVRRDDATGLMVAELLLDKPLRAGDHAVVEYEMASEPGPRVEFYYRQFLTPVAEYSQQVQFEGALPSRCHGFRRTSLHGPEQVAEALTVGPSGASCQVGFNVSPGIIGTRWTW</sequence>
<evidence type="ECO:0000313" key="2">
    <source>
        <dbReference type="Proteomes" id="UP000199051"/>
    </source>
</evidence>
<proteinExistence type="predicted"/>
<gene>
    <name evidence="1" type="ORF">SAMN04487818_101563</name>
</gene>
<protein>
    <submittedName>
        <fullName evidence="1">Uncharacterized protein</fullName>
    </submittedName>
</protein>